<evidence type="ECO:0008006" key="3">
    <source>
        <dbReference type="Google" id="ProtNLM"/>
    </source>
</evidence>
<dbReference type="AlphaFoldDB" id="A0A1Y6CY65"/>
<dbReference type="Gene3D" id="2.60.40.1190">
    <property type="match status" value="1"/>
</dbReference>
<accession>A0A1Y6CY65</accession>
<name>A0A1Y6CY65_9GAMM</name>
<proteinExistence type="predicted"/>
<evidence type="ECO:0000313" key="1">
    <source>
        <dbReference type="EMBL" id="SMF95180.1"/>
    </source>
</evidence>
<organism evidence="1 2">
    <name type="scientific">Methylomagnum ishizawai</name>
    <dbReference type="NCBI Taxonomy" id="1760988"/>
    <lineage>
        <taxon>Bacteria</taxon>
        <taxon>Pseudomonadati</taxon>
        <taxon>Pseudomonadota</taxon>
        <taxon>Gammaproteobacteria</taxon>
        <taxon>Methylococcales</taxon>
        <taxon>Methylococcaceae</taxon>
        <taxon>Methylomagnum</taxon>
    </lineage>
</organism>
<protein>
    <recommendedName>
        <fullName evidence="3">DOMON-like domain-containing protein</fullName>
    </recommendedName>
</protein>
<dbReference type="STRING" id="1760988.SAMN02949497_2527"/>
<dbReference type="OrthoDB" id="190583at2"/>
<gene>
    <name evidence="1" type="ORF">SAMN02949497_2527</name>
</gene>
<dbReference type="Proteomes" id="UP000192923">
    <property type="component" value="Unassembled WGS sequence"/>
</dbReference>
<dbReference type="RefSeq" id="WP_125468918.1">
    <property type="nucleotide sequence ID" value="NZ_FXAM01000001.1"/>
</dbReference>
<sequence>MSVIVLQPHPATPCAAIHRFQVRAGLDPSGRLALGYAVEGDIDGLLIPAPAAPGRADGLWRQTCCEAFLARPGLPGYLEFNFSPCGAWAAYRFRAYRAGMAVAEPAQPPLVQVHRTPYRLALSATVELRGLVPEPAGTGYRMALSAVVEDRDGGLSYWALAHPPGRPDFHHDHGFALVLSPSHP</sequence>
<dbReference type="CDD" id="cd09627">
    <property type="entry name" value="DOMON_murB_like"/>
    <property type="match status" value="1"/>
</dbReference>
<dbReference type="EMBL" id="FXAM01000001">
    <property type="protein sequence ID" value="SMF95180.1"/>
    <property type="molecule type" value="Genomic_DNA"/>
</dbReference>
<reference evidence="1 2" key="1">
    <citation type="submission" date="2016-12" db="EMBL/GenBank/DDBJ databases">
        <authorList>
            <person name="Song W.-J."/>
            <person name="Kurnit D.M."/>
        </authorList>
    </citation>
    <scope>NUCLEOTIDE SEQUENCE [LARGE SCALE GENOMIC DNA]</scope>
    <source>
        <strain evidence="1 2">175</strain>
    </source>
</reference>
<evidence type="ECO:0000313" key="2">
    <source>
        <dbReference type="Proteomes" id="UP000192923"/>
    </source>
</evidence>
<keyword evidence="2" id="KW-1185">Reference proteome</keyword>